<dbReference type="EMBL" id="CM046106">
    <property type="protein sequence ID" value="KAI8435778.1"/>
    <property type="molecule type" value="Genomic_DNA"/>
</dbReference>
<reference evidence="1 2" key="1">
    <citation type="journal article" date="2022" name="Genome Biol. Evol.">
        <title>The Spruce Budworm Genome: Reconstructing the Evolutionary History of Antifreeze Proteins.</title>
        <authorList>
            <person name="Beliveau C."/>
            <person name="Gagne P."/>
            <person name="Picq S."/>
            <person name="Vernygora O."/>
            <person name="Keeling C.I."/>
            <person name="Pinkney K."/>
            <person name="Doucet D."/>
            <person name="Wen F."/>
            <person name="Johnston J.S."/>
            <person name="Maaroufi H."/>
            <person name="Boyle B."/>
            <person name="Laroche J."/>
            <person name="Dewar K."/>
            <person name="Juretic N."/>
            <person name="Blackburn G."/>
            <person name="Nisole A."/>
            <person name="Brunet B."/>
            <person name="Brandao M."/>
            <person name="Lumley L."/>
            <person name="Duan J."/>
            <person name="Quan G."/>
            <person name="Lucarotti C.J."/>
            <person name="Roe A.D."/>
            <person name="Sperling F.A.H."/>
            <person name="Levesque R.C."/>
            <person name="Cusson M."/>
        </authorList>
    </citation>
    <scope>NUCLEOTIDE SEQUENCE [LARGE SCALE GENOMIC DNA]</scope>
    <source>
        <strain evidence="1">Glfc:IPQL:Cfum</strain>
    </source>
</reference>
<sequence length="467" mass="51465">MSVNEPVLILLRALLLPAAAGPHAHGARAHADGRGGRRCQERSLSSAVGRSLVSTLKDMHRLACDDELVTLACPTGTVINIQEAKYGKPATVPEHTCLEDRPGQVMGNDCLWPNPMQYSLLQTVVEACQKKSNCQFSTKLTAGTIDPCPHARKFVRVAFKCKPPEFRSRVVCEDDILKLSCNPYSRVAVFDAEYGRNAFDSECSQKGMPEEMPLGVLTEQFESALEADEAKDGFTKADRGSDLFDSSVNAGDRWTDTGIDKPITDRGLKSTPKPVSTQKPSYNDEDGSGSRKPDKSEKDNTEAVRLNIFIYIGISVLLFIILCILLIGVRCYIIRKNKNNSKNGDMFIAEAPNVFSDAVSDIDNDIDVTHISGTFYDPAHPDMILYRDVPGSKGTLRAMRPLSTIYPCAGASMYGTLDYIPPQYREVAAGRLSREASREKEDAELDHELVVSPKSLSRFSNSQYYYG</sequence>
<keyword evidence="2" id="KW-1185">Reference proteome</keyword>
<accession>A0ACC0KH73</accession>
<evidence type="ECO:0000313" key="2">
    <source>
        <dbReference type="Proteomes" id="UP001064048"/>
    </source>
</evidence>
<proteinExistence type="predicted"/>
<name>A0ACC0KH73_CHOFU</name>
<gene>
    <name evidence="1" type="ORF">MSG28_004008</name>
</gene>
<comment type="caution">
    <text evidence="1">The sequence shown here is derived from an EMBL/GenBank/DDBJ whole genome shotgun (WGS) entry which is preliminary data.</text>
</comment>
<organism evidence="1 2">
    <name type="scientific">Choristoneura fumiferana</name>
    <name type="common">Spruce budworm moth</name>
    <name type="synonym">Archips fumiferana</name>
    <dbReference type="NCBI Taxonomy" id="7141"/>
    <lineage>
        <taxon>Eukaryota</taxon>
        <taxon>Metazoa</taxon>
        <taxon>Ecdysozoa</taxon>
        <taxon>Arthropoda</taxon>
        <taxon>Hexapoda</taxon>
        <taxon>Insecta</taxon>
        <taxon>Pterygota</taxon>
        <taxon>Neoptera</taxon>
        <taxon>Endopterygota</taxon>
        <taxon>Lepidoptera</taxon>
        <taxon>Glossata</taxon>
        <taxon>Ditrysia</taxon>
        <taxon>Tortricoidea</taxon>
        <taxon>Tortricidae</taxon>
        <taxon>Tortricinae</taxon>
        <taxon>Choristoneura</taxon>
    </lineage>
</organism>
<protein>
    <submittedName>
        <fullName evidence="1">Uncharacterized protein</fullName>
    </submittedName>
</protein>
<evidence type="ECO:0000313" key="1">
    <source>
        <dbReference type="EMBL" id="KAI8435778.1"/>
    </source>
</evidence>
<dbReference type="Proteomes" id="UP001064048">
    <property type="component" value="Chromosome 6"/>
</dbReference>